<feature type="transmembrane region" description="Helical" evidence="6">
    <location>
        <begin position="189"/>
        <end position="208"/>
    </location>
</feature>
<keyword evidence="5 6" id="KW-0472">Membrane</keyword>
<evidence type="ECO:0000256" key="2">
    <source>
        <dbReference type="ARBA" id="ARBA00005587"/>
    </source>
</evidence>
<dbReference type="GO" id="GO:0005886">
    <property type="term" value="C:plasma membrane"/>
    <property type="evidence" value="ECO:0007669"/>
    <property type="project" value="TreeGrafter"/>
</dbReference>
<dbReference type="InterPro" id="IPR000791">
    <property type="entry name" value="Gpr1/Fun34/SatP-like"/>
</dbReference>
<dbReference type="PROSITE" id="PS01114">
    <property type="entry name" value="GPR1_FUN34_YAAH"/>
    <property type="match status" value="1"/>
</dbReference>
<dbReference type="Pfam" id="PF01184">
    <property type="entry name" value="Gpr1_Fun34_YaaH"/>
    <property type="match status" value="1"/>
</dbReference>
<dbReference type="PANTHER" id="PTHR30178:SF3">
    <property type="entry name" value="SUCCINATE-ACETATE_PROTON SYMPORTER SATP"/>
    <property type="match status" value="1"/>
</dbReference>
<dbReference type="InterPro" id="IPR047623">
    <property type="entry name" value="SatP"/>
</dbReference>
<proteinExistence type="inferred from homology"/>
<evidence type="ECO:0000256" key="6">
    <source>
        <dbReference type="SAM" id="Phobius"/>
    </source>
</evidence>
<keyword evidence="8" id="KW-1185">Reference proteome</keyword>
<evidence type="ECO:0000313" key="7">
    <source>
        <dbReference type="EMBL" id="KAG7347451.1"/>
    </source>
</evidence>
<evidence type="ECO:0000313" key="8">
    <source>
        <dbReference type="Proteomes" id="UP000693970"/>
    </source>
</evidence>
<reference evidence="7" key="2">
    <citation type="submission" date="2021-04" db="EMBL/GenBank/DDBJ databases">
        <authorList>
            <person name="Podell S."/>
        </authorList>
    </citation>
    <scope>NUCLEOTIDE SEQUENCE</scope>
    <source>
        <strain evidence="7">Hildebrandi</strain>
    </source>
</reference>
<dbReference type="PANTHER" id="PTHR30178">
    <property type="entry name" value="INNER MEMBRANE PROTEIN YAAH"/>
    <property type="match status" value="1"/>
</dbReference>
<evidence type="ECO:0000256" key="5">
    <source>
        <dbReference type="ARBA" id="ARBA00023136"/>
    </source>
</evidence>
<dbReference type="GO" id="GO:0071422">
    <property type="term" value="P:succinate transmembrane transport"/>
    <property type="evidence" value="ECO:0007669"/>
    <property type="project" value="TreeGrafter"/>
</dbReference>
<protein>
    <submittedName>
        <fullName evidence="7">Acetate transporter</fullName>
    </submittedName>
</protein>
<dbReference type="OrthoDB" id="45005at2759"/>
<feature type="transmembrane region" description="Helical" evidence="6">
    <location>
        <begin position="164"/>
        <end position="183"/>
    </location>
</feature>
<feature type="transmembrane region" description="Helical" evidence="6">
    <location>
        <begin position="135"/>
        <end position="157"/>
    </location>
</feature>
<keyword evidence="4 6" id="KW-1133">Transmembrane helix</keyword>
<dbReference type="AlphaFoldDB" id="A0A9K3KQ54"/>
<gene>
    <name evidence="7" type="ORF">IV203_016156</name>
</gene>
<dbReference type="Proteomes" id="UP000693970">
    <property type="component" value="Unassembled WGS sequence"/>
</dbReference>
<organism evidence="7 8">
    <name type="scientific">Nitzschia inconspicua</name>
    <dbReference type="NCBI Taxonomy" id="303405"/>
    <lineage>
        <taxon>Eukaryota</taxon>
        <taxon>Sar</taxon>
        <taxon>Stramenopiles</taxon>
        <taxon>Ochrophyta</taxon>
        <taxon>Bacillariophyta</taxon>
        <taxon>Bacillariophyceae</taxon>
        <taxon>Bacillariophycidae</taxon>
        <taxon>Bacillariales</taxon>
        <taxon>Bacillariaceae</taxon>
        <taxon>Nitzschia</taxon>
    </lineage>
</organism>
<dbReference type="GO" id="GO:0015360">
    <property type="term" value="F:acetate:proton symporter activity"/>
    <property type="evidence" value="ECO:0007669"/>
    <property type="project" value="TreeGrafter"/>
</dbReference>
<accession>A0A9K3KQ54</accession>
<comment type="similarity">
    <text evidence="2">Belongs to the acetate uptake transporter (AceTr) (TC 2.A.96) family.</text>
</comment>
<name>A0A9K3KQ54_9STRA</name>
<evidence type="ECO:0000256" key="4">
    <source>
        <dbReference type="ARBA" id="ARBA00022989"/>
    </source>
</evidence>
<feature type="transmembrane region" description="Helical" evidence="6">
    <location>
        <begin position="96"/>
        <end position="115"/>
    </location>
</feature>
<keyword evidence="3 6" id="KW-0812">Transmembrane</keyword>
<dbReference type="NCBIfam" id="NF038013">
    <property type="entry name" value="AceTr_1"/>
    <property type="match status" value="1"/>
</dbReference>
<reference evidence="7" key="1">
    <citation type="journal article" date="2021" name="Sci. Rep.">
        <title>Diploid genomic architecture of Nitzschia inconspicua, an elite biomass production diatom.</title>
        <authorList>
            <person name="Oliver A."/>
            <person name="Podell S."/>
            <person name="Pinowska A."/>
            <person name="Traller J.C."/>
            <person name="Smith S.R."/>
            <person name="McClure R."/>
            <person name="Beliaev A."/>
            <person name="Bohutskyi P."/>
            <person name="Hill E.A."/>
            <person name="Rabines A."/>
            <person name="Zheng H."/>
            <person name="Allen L.Z."/>
            <person name="Kuo A."/>
            <person name="Grigoriev I.V."/>
            <person name="Allen A.E."/>
            <person name="Hazlebeck D."/>
            <person name="Allen E.E."/>
        </authorList>
    </citation>
    <scope>NUCLEOTIDE SEQUENCE</scope>
    <source>
        <strain evidence="7">Hildebrandi</strain>
    </source>
</reference>
<comment type="caution">
    <text evidence="7">The sequence shown here is derived from an EMBL/GenBank/DDBJ whole genome shotgun (WGS) entry which is preliminary data.</text>
</comment>
<evidence type="ECO:0000256" key="1">
    <source>
        <dbReference type="ARBA" id="ARBA00004141"/>
    </source>
</evidence>
<dbReference type="EMBL" id="JAGRRH010000020">
    <property type="protein sequence ID" value="KAG7347451.1"/>
    <property type="molecule type" value="Genomic_DNA"/>
</dbReference>
<comment type="subcellular location">
    <subcellularLocation>
        <location evidence="1">Membrane</location>
        <topology evidence="1">Multi-pass membrane protein</topology>
    </subcellularLocation>
</comment>
<dbReference type="InterPro" id="IPR047622">
    <property type="entry name" value="GPR1_FUN34_YAAH"/>
</dbReference>
<evidence type="ECO:0000256" key="3">
    <source>
        <dbReference type="ARBA" id="ARBA00022692"/>
    </source>
</evidence>
<feature type="transmembrane region" description="Helical" evidence="6">
    <location>
        <begin position="67"/>
        <end position="89"/>
    </location>
</feature>
<sequence length="249" mass="27348">MRKTPIDSNTQYEMLLVQELKSLKESVRPAVPNPAPLGLFAFGFTTCLLQLKHTRIGGDDPEDIEGVTAAVVGFAMFFGGFLQVVAGLTEIKRNNLFGYTAFLLFGGLWMSLGTIDILQIMAHPESNFASPNQKAVTALLILSGLFTTVLWICSFLLNKTLNLLFFLLATTLFLLSGGVYNATIDKIGGWFGIATSAVAYWLAAAELFNEILGEGTREVVPLGKFHWRRSSQVHQHHAEEVSDVEAPHE</sequence>